<feature type="signal peptide" evidence="1">
    <location>
        <begin position="1"/>
        <end position="22"/>
    </location>
</feature>
<dbReference type="Proteomes" id="UP000694701">
    <property type="component" value="Unplaced"/>
</dbReference>
<dbReference type="InterPro" id="IPR043159">
    <property type="entry name" value="Lectin_gal-bd_sf"/>
</dbReference>
<evidence type="ECO:0000313" key="3">
    <source>
        <dbReference type="Proteomes" id="UP000694701"/>
    </source>
</evidence>
<dbReference type="Ensembl" id="ENSCCRT00020042573.1">
    <property type="protein sequence ID" value="ENSCCRP00020038994.1"/>
    <property type="gene ID" value="ENSCCRG00020017402.1"/>
</dbReference>
<feature type="chain" id="PRO_5034606737" evidence="1">
    <location>
        <begin position="23"/>
        <end position="99"/>
    </location>
</feature>
<name>A0A8C2ECF1_CYPCA</name>
<organism evidence="2 3">
    <name type="scientific">Cyprinus carpio</name>
    <name type="common">Common carp</name>
    <dbReference type="NCBI Taxonomy" id="7962"/>
    <lineage>
        <taxon>Eukaryota</taxon>
        <taxon>Metazoa</taxon>
        <taxon>Chordata</taxon>
        <taxon>Craniata</taxon>
        <taxon>Vertebrata</taxon>
        <taxon>Euteleostomi</taxon>
        <taxon>Actinopterygii</taxon>
        <taxon>Neopterygii</taxon>
        <taxon>Teleostei</taxon>
        <taxon>Ostariophysi</taxon>
        <taxon>Cypriniformes</taxon>
        <taxon>Cyprinidae</taxon>
        <taxon>Cyprininae</taxon>
        <taxon>Cyprinus</taxon>
    </lineage>
</organism>
<protein>
    <submittedName>
        <fullName evidence="2">Uncharacterized protein</fullName>
    </submittedName>
</protein>
<sequence length="99" mass="11591">LQSFNWFLVILTFSAHFLFSITELNLACEGGSVHLSCSEKQWKRKEENRIRSTCHCLSRCDARKRCSVPALNTVFSDPCAWTYKYLYVMFCVKRKQSLL</sequence>
<proteinExistence type="predicted"/>
<accession>A0A8C2ECF1</accession>
<reference evidence="2" key="1">
    <citation type="submission" date="2025-08" db="UniProtKB">
        <authorList>
            <consortium name="Ensembl"/>
        </authorList>
    </citation>
    <scope>IDENTIFICATION</scope>
</reference>
<evidence type="ECO:0000256" key="1">
    <source>
        <dbReference type="SAM" id="SignalP"/>
    </source>
</evidence>
<evidence type="ECO:0000313" key="2">
    <source>
        <dbReference type="Ensembl" id="ENSCCRP00020038994.1"/>
    </source>
</evidence>
<dbReference type="AlphaFoldDB" id="A0A8C2ECF1"/>
<keyword evidence="1" id="KW-0732">Signal</keyword>
<dbReference type="Gene3D" id="2.60.120.740">
    <property type="match status" value="1"/>
</dbReference>